<dbReference type="InterPro" id="IPR043504">
    <property type="entry name" value="Peptidase_S1_PA_chymotrypsin"/>
</dbReference>
<sequence>MVRLGAGLAAATLVWTGVTSSAQAAISDDDLRPLVIGGQPAEEGQYPWLVGIGSSGEGTPWERQSCGGSVITKTVVLTAAHCVEDAVDDPEGLVIFSGSVDLESDELVETAVTDLHLAHDYGEPVGSANDWALLLLDEPVDIDPIEVDVDPAEFETLEAVGWGQTGEGYPTVARWVELPFVDDEACSDAYPGAFDGQTMLCAGDLQNGGVDTCDGDSGGPLLAPDDKGRQILVGIVSWGDGCAEPGSPGVYAEVADFNGSMDDAIDGWADGE</sequence>
<organism evidence="5 6">
    <name type="scientific">Promicromonospora umidemergens</name>
    <dbReference type="NCBI Taxonomy" id="629679"/>
    <lineage>
        <taxon>Bacteria</taxon>
        <taxon>Bacillati</taxon>
        <taxon>Actinomycetota</taxon>
        <taxon>Actinomycetes</taxon>
        <taxon>Micrococcales</taxon>
        <taxon>Promicromonosporaceae</taxon>
        <taxon>Promicromonospora</taxon>
    </lineage>
</organism>
<keyword evidence="2 5" id="KW-0645">Protease</keyword>
<evidence type="ECO:0000256" key="3">
    <source>
        <dbReference type="SAM" id="SignalP"/>
    </source>
</evidence>
<reference evidence="6" key="1">
    <citation type="journal article" date="2019" name="Int. J. Syst. Evol. Microbiol.">
        <title>The Global Catalogue of Microorganisms (GCM) 10K type strain sequencing project: providing services to taxonomists for standard genome sequencing and annotation.</title>
        <authorList>
            <consortium name="The Broad Institute Genomics Platform"/>
            <consortium name="The Broad Institute Genome Sequencing Center for Infectious Disease"/>
            <person name="Wu L."/>
            <person name="Ma J."/>
        </authorList>
    </citation>
    <scope>NUCLEOTIDE SEQUENCE [LARGE SCALE GENOMIC DNA]</scope>
    <source>
        <strain evidence="6">JCM 17975</strain>
    </source>
</reference>
<dbReference type="InterPro" id="IPR009003">
    <property type="entry name" value="Peptidase_S1_PA"/>
</dbReference>
<keyword evidence="3" id="KW-0732">Signal</keyword>
<dbReference type="InterPro" id="IPR018114">
    <property type="entry name" value="TRYPSIN_HIS"/>
</dbReference>
<comment type="caution">
    <text evidence="5">The sequence shown here is derived from an EMBL/GenBank/DDBJ whole genome shotgun (WGS) entry which is preliminary data.</text>
</comment>
<dbReference type="GO" id="GO:0008233">
    <property type="term" value="F:peptidase activity"/>
    <property type="evidence" value="ECO:0007669"/>
    <property type="project" value="UniProtKB-KW"/>
</dbReference>
<proteinExistence type="predicted"/>
<gene>
    <name evidence="5" type="ORF">GCM10023198_34710</name>
</gene>
<keyword evidence="2" id="KW-0378">Hydrolase</keyword>
<dbReference type="GO" id="GO:0006508">
    <property type="term" value="P:proteolysis"/>
    <property type="evidence" value="ECO:0007669"/>
    <property type="project" value="UniProtKB-KW"/>
</dbReference>
<dbReference type="Proteomes" id="UP001500843">
    <property type="component" value="Unassembled WGS sequence"/>
</dbReference>
<name>A0ABP8XJV0_9MICO</name>
<accession>A0ABP8XJV0</accession>
<dbReference type="PRINTS" id="PR00722">
    <property type="entry name" value="CHYMOTRYPSIN"/>
</dbReference>
<evidence type="ECO:0000259" key="4">
    <source>
        <dbReference type="PROSITE" id="PS50240"/>
    </source>
</evidence>
<dbReference type="SUPFAM" id="SSF50494">
    <property type="entry name" value="Trypsin-like serine proteases"/>
    <property type="match status" value="1"/>
</dbReference>
<evidence type="ECO:0000256" key="2">
    <source>
        <dbReference type="RuleBase" id="RU363034"/>
    </source>
</evidence>
<dbReference type="PANTHER" id="PTHR24252">
    <property type="entry name" value="ACROSIN-RELATED"/>
    <property type="match status" value="1"/>
</dbReference>
<dbReference type="PROSITE" id="PS00134">
    <property type="entry name" value="TRYPSIN_HIS"/>
    <property type="match status" value="1"/>
</dbReference>
<dbReference type="EMBL" id="BAABHM010000016">
    <property type="protein sequence ID" value="GAA4709047.1"/>
    <property type="molecule type" value="Genomic_DNA"/>
</dbReference>
<keyword evidence="6" id="KW-1185">Reference proteome</keyword>
<dbReference type="PROSITE" id="PS50240">
    <property type="entry name" value="TRYPSIN_DOM"/>
    <property type="match status" value="1"/>
</dbReference>
<feature type="signal peptide" evidence="3">
    <location>
        <begin position="1"/>
        <end position="24"/>
    </location>
</feature>
<dbReference type="InterPro" id="IPR033116">
    <property type="entry name" value="TRYPSIN_SER"/>
</dbReference>
<evidence type="ECO:0000313" key="6">
    <source>
        <dbReference type="Proteomes" id="UP001500843"/>
    </source>
</evidence>
<dbReference type="PROSITE" id="PS00135">
    <property type="entry name" value="TRYPSIN_SER"/>
    <property type="match status" value="1"/>
</dbReference>
<feature type="chain" id="PRO_5047005643" evidence="3">
    <location>
        <begin position="25"/>
        <end position="272"/>
    </location>
</feature>
<feature type="domain" description="Peptidase S1" evidence="4">
    <location>
        <begin position="35"/>
        <end position="272"/>
    </location>
</feature>
<dbReference type="SMART" id="SM00020">
    <property type="entry name" value="Tryp_SPc"/>
    <property type="match status" value="1"/>
</dbReference>
<dbReference type="PANTHER" id="PTHR24252:SF7">
    <property type="entry name" value="HYALIN"/>
    <property type="match status" value="1"/>
</dbReference>
<dbReference type="InterPro" id="IPR001254">
    <property type="entry name" value="Trypsin_dom"/>
</dbReference>
<dbReference type="CDD" id="cd00190">
    <property type="entry name" value="Tryp_SPc"/>
    <property type="match status" value="1"/>
</dbReference>
<protein>
    <submittedName>
        <fullName evidence="5">Serine protease</fullName>
    </submittedName>
</protein>
<evidence type="ECO:0000256" key="1">
    <source>
        <dbReference type="ARBA" id="ARBA00023157"/>
    </source>
</evidence>
<dbReference type="Gene3D" id="2.40.10.10">
    <property type="entry name" value="Trypsin-like serine proteases"/>
    <property type="match status" value="2"/>
</dbReference>
<evidence type="ECO:0000313" key="5">
    <source>
        <dbReference type="EMBL" id="GAA4709047.1"/>
    </source>
</evidence>
<keyword evidence="2" id="KW-0720">Serine protease</keyword>
<dbReference type="Pfam" id="PF00089">
    <property type="entry name" value="Trypsin"/>
    <property type="match status" value="1"/>
</dbReference>
<dbReference type="InterPro" id="IPR001314">
    <property type="entry name" value="Peptidase_S1A"/>
</dbReference>
<keyword evidence="1" id="KW-1015">Disulfide bond</keyword>